<keyword evidence="3" id="KW-0813">Transport</keyword>
<feature type="region of interest" description="Disordered" evidence="9">
    <location>
        <begin position="1"/>
        <end position="26"/>
    </location>
</feature>
<feature type="compositionally biased region" description="Polar residues" evidence="9">
    <location>
        <begin position="7"/>
        <end position="26"/>
    </location>
</feature>
<feature type="transmembrane region" description="Helical" evidence="10">
    <location>
        <begin position="338"/>
        <end position="359"/>
    </location>
</feature>
<accession>A0A8H7Q183</accession>
<dbReference type="AlphaFoldDB" id="A0A8H7Q183"/>
<dbReference type="EMBL" id="JAEPRA010000006">
    <property type="protein sequence ID" value="KAG2183926.1"/>
    <property type="molecule type" value="Genomic_DNA"/>
</dbReference>
<comment type="caution">
    <text evidence="12">The sequence shown here is derived from an EMBL/GenBank/DDBJ whole genome shotgun (WGS) entry which is preliminary data.</text>
</comment>
<dbReference type="GO" id="GO:0015194">
    <property type="term" value="F:L-serine transmembrane transporter activity"/>
    <property type="evidence" value="ECO:0007669"/>
    <property type="project" value="TreeGrafter"/>
</dbReference>
<feature type="domain" description="Amino acid transporter transmembrane" evidence="11">
    <location>
        <begin position="64"/>
        <end position="475"/>
    </location>
</feature>
<organism evidence="12 13">
    <name type="scientific">Umbelopsis vinacea</name>
    <dbReference type="NCBI Taxonomy" id="44442"/>
    <lineage>
        <taxon>Eukaryota</taxon>
        <taxon>Fungi</taxon>
        <taxon>Fungi incertae sedis</taxon>
        <taxon>Mucoromycota</taxon>
        <taxon>Mucoromycotina</taxon>
        <taxon>Umbelopsidomycetes</taxon>
        <taxon>Umbelopsidales</taxon>
        <taxon>Umbelopsidaceae</taxon>
        <taxon>Umbelopsis</taxon>
    </lineage>
</organism>
<feature type="transmembrane region" description="Helical" evidence="10">
    <location>
        <begin position="229"/>
        <end position="248"/>
    </location>
</feature>
<dbReference type="GO" id="GO:0005302">
    <property type="term" value="F:L-tyrosine transmembrane transporter activity"/>
    <property type="evidence" value="ECO:0007669"/>
    <property type="project" value="TreeGrafter"/>
</dbReference>
<keyword evidence="4" id="KW-0926">Vacuole</keyword>
<evidence type="ECO:0000256" key="4">
    <source>
        <dbReference type="ARBA" id="ARBA00022554"/>
    </source>
</evidence>
<feature type="transmembrane region" description="Helical" evidence="10">
    <location>
        <begin position="200"/>
        <end position="217"/>
    </location>
</feature>
<dbReference type="GO" id="GO:0015189">
    <property type="term" value="F:L-lysine transmembrane transporter activity"/>
    <property type="evidence" value="ECO:0007669"/>
    <property type="project" value="TreeGrafter"/>
</dbReference>
<comment type="similarity">
    <text evidence="2">Belongs to the amino acid/polyamine transporter 2 family.</text>
</comment>
<feature type="transmembrane region" description="Helical" evidence="10">
    <location>
        <begin position="268"/>
        <end position="289"/>
    </location>
</feature>
<keyword evidence="13" id="KW-1185">Reference proteome</keyword>
<dbReference type="GO" id="GO:0000329">
    <property type="term" value="C:fungal-type vacuole membrane"/>
    <property type="evidence" value="ECO:0007669"/>
    <property type="project" value="TreeGrafter"/>
</dbReference>
<evidence type="ECO:0000256" key="10">
    <source>
        <dbReference type="SAM" id="Phobius"/>
    </source>
</evidence>
<dbReference type="InterPro" id="IPR013057">
    <property type="entry name" value="AA_transpt_TM"/>
</dbReference>
<name>A0A8H7Q183_9FUNG</name>
<evidence type="ECO:0000256" key="2">
    <source>
        <dbReference type="ARBA" id="ARBA00008066"/>
    </source>
</evidence>
<evidence type="ECO:0000256" key="1">
    <source>
        <dbReference type="ARBA" id="ARBA00004128"/>
    </source>
</evidence>
<dbReference type="PANTHER" id="PTHR22950">
    <property type="entry name" value="AMINO ACID TRANSPORTER"/>
    <property type="match status" value="1"/>
</dbReference>
<evidence type="ECO:0000256" key="7">
    <source>
        <dbReference type="ARBA" id="ARBA00022989"/>
    </source>
</evidence>
<evidence type="ECO:0000313" key="12">
    <source>
        <dbReference type="EMBL" id="KAG2183926.1"/>
    </source>
</evidence>
<keyword evidence="6" id="KW-0029">Amino-acid transport</keyword>
<dbReference type="Proteomes" id="UP000612746">
    <property type="component" value="Unassembled WGS sequence"/>
</dbReference>
<evidence type="ECO:0000256" key="3">
    <source>
        <dbReference type="ARBA" id="ARBA00022448"/>
    </source>
</evidence>
<feature type="transmembrane region" description="Helical" evidence="10">
    <location>
        <begin position="301"/>
        <end position="326"/>
    </location>
</feature>
<evidence type="ECO:0000256" key="5">
    <source>
        <dbReference type="ARBA" id="ARBA00022692"/>
    </source>
</evidence>
<comment type="subcellular location">
    <subcellularLocation>
        <location evidence="1">Vacuole membrane</location>
        <topology evidence="1">Multi-pass membrane protein</topology>
    </subcellularLocation>
</comment>
<feature type="transmembrane region" description="Helical" evidence="10">
    <location>
        <begin position="421"/>
        <end position="445"/>
    </location>
</feature>
<keyword evidence="8 10" id="KW-0472">Membrane</keyword>
<gene>
    <name evidence="12" type="ORF">INT44_008937</name>
</gene>
<evidence type="ECO:0000313" key="13">
    <source>
        <dbReference type="Proteomes" id="UP000612746"/>
    </source>
</evidence>
<reference evidence="12" key="1">
    <citation type="submission" date="2020-12" db="EMBL/GenBank/DDBJ databases">
        <title>Metabolic potential, ecology and presence of endohyphal bacteria is reflected in genomic diversity of Mucoromycotina.</title>
        <authorList>
            <person name="Muszewska A."/>
            <person name="Okrasinska A."/>
            <person name="Steczkiewicz K."/>
            <person name="Drgas O."/>
            <person name="Orlowska M."/>
            <person name="Perlinska-Lenart U."/>
            <person name="Aleksandrzak-Piekarczyk T."/>
            <person name="Szatraj K."/>
            <person name="Zielenkiewicz U."/>
            <person name="Pilsyk S."/>
            <person name="Malc E."/>
            <person name="Mieczkowski P."/>
            <person name="Kruszewska J.S."/>
            <person name="Biernat P."/>
            <person name="Pawlowska J."/>
        </authorList>
    </citation>
    <scope>NUCLEOTIDE SEQUENCE</scope>
    <source>
        <strain evidence="12">WA0000051536</strain>
    </source>
</reference>
<evidence type="ECO:0000256" key="9">
    <source>
        <dbReference type="SAM" id="MobiDB-lite"/>
    </source>
</evidence>
<dbReference type="GO" id="GO:0005290">
    <property type="term" value="F:L-histidine transmembrane transporter activity"/>
    <property type="evidence" value="ECO:0007669"/>
    <property type="project" value="TreeGrafter"/>
</dbReference>
<keyword evidence="7 10" id="KW-1133">Transmembrane helix</keyword>
<keyword evidence="5 10" id="KW-0812">Transmembrane</keyword>
<protein>
    <recommendedName>
        <fullName evidence="11">Amino acid transporter transmembrane domain-containing protein</fullName>
    </recommendedName>
</protein>
<feature type="transmembrane region" description="Helical" evidence="10">
    <location>
        <begin position="148"/>
        <end position="175"/>
    </location>
</feature>
<dbReference type="GO" id="GO:0005313">
    <property type="term" value="F:L-glutamate transmembrane transporter activity"/>
    <property type="evidence" value="ECO:0007669"/>
    <property type="project" value="TreeGrafter"/>
</dbReference>
<feature type="transmembrane region" description="Helical" evidence="10">
    <location>
        <begin position="101"/>
        <end position="128"/>
    </location>
</feature>
<dbReference type="GO" id="GO:0061459">
    <property type="term" value="F:L-arginine transmembrane transporter activity"/>
    <property type="evidence" value="ECO:0007669"/>
    <property type="project" value="TreeGrafter"/>
</dbReference>
<evidence type="ECO:0000256" key="6">
    <source>
        <dbReference type="ARBA" id="ARBA00022970"/>
    </source>
</evidence>
<dbReference type="OrthoDB" id="438545at2759"/>
<dbReference type="PANTHER" id="PTHR22950:SF678">
    <property type="entry name" value="VACUOLAR AMINO ACID TRANSPORTER 5-RELATED"/>
    <property type="match status" value="1"/>
</dbReference>
<feature type="transmembrane region" description="Helical" evidence="10">
    <location>
        <begin position="457"/>
        <end position="478"/>
    </location>
</feature>
<evidence type="ECO:0000259" key="11">
    <source>
        <dbReference type="Pfam" id="PF01490"/>
    </source>
</evidence>
<sequence>MAADLPSYTSYTDSGNTSRAPSTYSVISSDPSSYVIADETKPLLQPALRPESGIHRTASTNNGTASPLSSVINLSNTILGTGMLAMVCIPRLPPFLVFPSAVASVGLIPGMFVIVFSGITSALGLYFLSKAAARTEGREASFFAVSQLTWPSAAIFFDLAIAIKCFGVGVSYMLIVGDLMPQILKTMFSPSEDLDYLLDRRIWITVFMVTIVGPLSFSRKLDSLKYTSVIALFAVAYLCLIVVWHFVIPNFPTAPPEEIELVHFSTKFFTSLPVFVFAFTCHQNIFSVYNEQKDNSQKKINTVIATSIGTAIFLYEGIAVMGYLSFGKAVMGNIILEYPASVFVTGGRIAIVILVLLSYPLQCHPCRNSLDKVLSFGSAPVDENGMKIISPPSTSKYLAMTMGILIGTFGVAITMTKLDLVLAFVGSTGSTVISFILPSLFYLKLHEDRPWSYTKIIALLLGIYGCLVMVICLTFNIMHVANPPSH</sequence>
<proteinExistence type="inferred from homology"/>
<feature type="transmembrane region" description="Helical" evidence="10">
    <location>
        <begin position="397"/>
        <end position="415"/>
    </location>
</feature>
<dbReference type="Pfam" id="PF01490">
    <property type="entry name" value="Aa_trans"/>
    <property type="match status" value="1"/>
</dbReference>
<evidence type="ECO:0000256" key="8">
    <source>
        <dbReference type="ARBA" id="ARBA00023136"/>
    </source>
</evidence>